<keyword evidence="3" id="KW-0407">Ion channel</keyword>
<name>A0AAW4BFM4_VIBAN</name>
<dbReference type="EMBL" id="SCLC01000047">
    <property type="protein sequence ID" value="MBF4436194.1"/>
    <property type="molecule type" value="Genomic_DNA"/>
</dbReference>
<dbReference type="Gene3D" id="1.10.287.70">
    <property type="match status" value="1"/>
</dbReference>
<dbReference type="InterPro" id="IPR013099">
    <property type="entry name" value="K_chnl_dom"/>
</dbReference>
<sequence length="213" mass="24172">MNLKIIVTGTMEFLLSPTYFFADYKKSKYGSENKNISPLIKKFNSIYLLIASLIALGLFFYPPTDVYKSELGDTFFWLAMFIVWVYPLSRANEIIYAFYRDAIEKLNGEPSRSDLKYGERIQLAVKSYIELIINFSSIYMLLPPCYFDDKINSYIDALYFSGVTITTLGYGDISPSHAFPQFLSVYEVLCGFTLIVVSFAVYTGRGIEASGSA</sequence>
<dbReference type="AlphaFoldDB" id="A0AAW4BFM4"/>
<feature type="transmembrane region" description="Helical" evidence="1">
    <location>
        <begin position="6"/>
        <end position="24"/>
    </location>
</feature>
<reference evidence="3" key="1">
    <citation type="journal article" date="2021" name="PeerJ">
        <title>Analysis of 44 Vibrio anguillarum genomes reveals high genetic diversity.</title>
        <authorList>
            <person name="Hansen M.J."/>
            <person name="Dalsgaard I."/>
        </authorList>
    </citation>
    <scope>NUCLEOTIDE SEQUENCE</scope>
    <source>
        <strain evidence="3">850617-1/1</strain>
    </source>
</reference>
<organism evidence="3 4">
    <name type="scientific">Vibrio anguillarum</name>
    <name type="common">Listonella anguillarum</name>
    <dbReference type="NCBI Taxonomy" id="55601"/>
    <lineage>
        <taxon>Bacteria</taxon>
        <taxon>Pseudomonadati</taxon>
        <taxon>Pseudomonadota</taxon>
        <taxon>Gammaproteobacteria</taxon>
        <taxon>Vibrionales</taxon>
        <taxon>Vibrionaceae</taxon>
        <taxon>Vibrio</taxon>
    </lineage>
</organism>
<evidence type="ECO:0000259" key="2">
    <source>
        <dbReference type="Pfam" id="PF07885"/>
    </source>
</evidence>
<feature type="domain" description="Potassium channel" evidence="2">
    <location>
        <begin position="132"/>
        <end position="202"/>
    </location>
</feature>
<evidence type="ECO:0000313" key="3">
    <source>
        <dbReference type="EMBL" id="MBF4436194.1"/>
    </source>
</evidence>
<dbReference type="Proteomes" id="UP000786185">
    <property type="component" value="Unassembled WGS sequence"/>
</dbReference>
<gene>
    <name evidence="3" type="ORF">ERJ77_17035</name>
</gene>
<keyword evidence="3" id="KW-0813">Transport</keyword>
<evidence type="ECO:0000313" key="4">
    <source>
        <dbReference type="Proteomes" id="UP000786185"/>
    </source>
</evidence>
<protein>
    <submittedName>
        <fullName evidence="3">Two pore domain potassium channel family protein</fullName>
    </submittedName>
</protein>
<comment type="caution">
    <text evidence="3">The sequence shown here is derived from an EMBL/GenBank/DDBJ whole genome shotgun (WGS) entry which is preliminary data.</text>
</comment>
<evidence type="ECO:0000256" key="1">
    <source>
        <dbReference type="SAM" id="Phobius"/>
    </source>
</evidence>
<keyword evidence="1" id="KW-1133">Transmembrane helix</keyword>
<keyword evidence="1" id="KW-0472">Membrane</keyword>
<keyword evidence="3" id="KW-0406">Ion transport</keyword>
<dbReference type="Pfam" id="PF07885">
    <property type="entry name" value="Ion_trans_2"/>
    <property type="match status" value="1"/>
</dbReference>
<feature type="transmembrane region" description="Helical" evidence="1">
    <location>
        <begin position="183"/>
        <end position="202"/>
    </location>
</feature>
<accession>A0AAW4BFM4</accession>
<feature type="transmembrane region" description="Helical" evidence="1">
    <location>
        <begin position="75"/>
        <end position="99"/>
    </location>
</feature>
<dbReference type="SUPFAM" id="SSF81324">
    <property type="entry name" value="Voltage-gated potassium channels"/>
    <property type="match status" value="1"/>
</dbReference>
<dbReference type="GO" id="GO:0034220">
    <property type="term" value="P:monoatomic ion transmembrane transport"/>
    <property type="evidence" value="ECO:0007669"/>
    <property type="project" value="UniProtKB-KW"/>
</dbReference>
<keyword evidence="1" id="KW-0812">Transmembrane</keyword>
<feature type="transmembrane region" description="Helical" evidence="1">
    <location>
        <begin position="45"/>
        <end position="63"/>
    </location>
</feature>
<proteinExistence type="predicted"/>